<keyword evidence="4" id="KW-1185">Reference proteome</keyword>
<evidence type="ECO:0000313" key="4">
    <source>
        <dbReference type="Proteomes" id="UP000011758"/>
    </source>
</evidence>
<comment type="caution">
    <text evidence="2">The sequence shown here is derived from an EMBL/GenBank/DDBJ whole genome shotgun (WGS) entry which is preliminary data.</text>
</comment>
<dbReference type="Pfam" id="PF13751">
    <property type="entry name" value="DDE_Tnp_1_6"/>
    <property type="match status" value="1"/>
</dbReference>
<dbReference type="STRING" id="999415.HMPREF9943_00251"/>
<feature type="domain" description="Transposase DDE" evidence="1">
    <location>
        <begin position="397"/>
        <end position="521"/>
    </location>
</feature>
<evidence type="ECO:0000313" key="3">
    <source>
        <dbReference type="EMBL" id="EMD17464.1"/>
    </source>
</evidence>
<dbReference type="eggNOG" id="COG3666">
    <property type="taxonomic scope" value="Bacteria"/>
</dbReference>
<dbReference type="BioCyc" id="ECAT999415-HMP:GTTI-260-MONOMER"/>
<reference evidence="2 4" key="1">
    <citation type="submission" date="2013-02" db="EMBL/GenBank/DDBJ databases">
        <title>The Genome Sequence of Lactobacillus catenaformis F0143.</title>
        <authorList>
            <consortium name="The Broad Institute Genome Sequencing Platform"/>
            <person name="Earl A."/>
            <person name="Ward D."/>
            <person name="Feldgarden M."/>
            <person name="Gevers D."/>
            <person name="Izard J."/>
            <person name="Blanton J.M."/>
            <person name="Mathney J."/>
            <person name="Dewhirst F.E."/>
            <person name="Young S.K."/>
            <person name="Zeng Q."/>
            <person name="Gargeya S."/>
            <person name="Fitzgerald M."/>
            <person name="Haas B."/>
            <person name="Abouelleil A."/>
            <person name="Alvarado L."/>
            <person name="Arachchi H.M."/>
            <person name="Berlin A."/>
            <person name="Chapman S.B."/>
            <person name="Gearin G."/>
            <person name="Goldberg J."/>
            <person name="Griggs A."/>
            <person name="Gujja S."/>
            <person name="Hansen M."/>
            <person name="Heiman D."/>
            <person name="Howarth C."/>
            <person name="Larimer J."/>
            <person name="Lui A."/>
            <person name="MacDonald P.J.P."/>
            <person name="McCowen C."/>
            <person name="Montmayeur A."/>
            <person name="Murphy C."/>
            <person name="Neiman D."/>
            <person name="Pearson M."/>
            <person name="Priest M."/>
            <person name="Roberts A."/>
            <person name="Saif S."/>
            <person name="Shea T."/>
            <person name="Sisk P."/>
            <person name="Stolte C."/>
            <person name="Sykes S."/>
            <person name="Wortman J."/>
            <person name="Nusbaum C."/>
            <person name="Birren B."/>
        </authorList>
    </citation>
    <scope>NUCLEOTIDE SEQUENCE [LARGE SCALE GENOMIC DNA]</scope>
    <source>
        <strain evidence="2 4">OT 569</strain>
    </source>
</reference>
<dbReference type="Proteomes" id="UP000011758">
    <property type="component" value="Unassembled WGS sequence"/>
</dbReference>
<accession>M2Q1N9</accession>
<dbReference type="PATRIC" id="fig|999415.3.peg.1626"/>
<dbReference type="PANTHER" id="PTHR33408">
    <property type="entry name" value="TRANSPOSASE"/>
    <property type="match status" value="1"/>
</dbReference>
<evidence type="ECO:0000259" key="1">
    <source>
        <dbReference type="Pfam" id="PF13751"/>
    </source>
</evidence>
<gene>
    <name evidence="3" type="ORF">HMPREF9943_00251</name>
    <name evidence="2" type="ORF">HMPREF9943_01599</name>
</gene>
<dbReference type="EMBL" id="AGEJ01000005">
    <property type="protein sequence ID" value="EMD17464.1"/>
    <property type="molecule type" value="Genomic_DNA"/>
</dbReference>
<protein>
    <recommendedName>
        <fullName evidence="1">Transposase DDE domain-containing protein</fullName>
    </recommendedName>
</protein>
<proteinExistence type="predicted"/>
<dbReference type="EMBL" id="AGEJ01000024">
    <property type="protein sequence ID" value="EMD16196.1"/>
    <property type="molecule type" value="Genomic_DNA"/>
</dbReference>
<name>M2Q1N9_9FIRM</name>
<evidence type="ECO:0000313" key="2">
    <source>
        <dbReference type="EMBL" id="EMD16196.1"/>
    </source>
</evidence>
<dbReference type="InterPro" id="IPR025668">
    <property type="entry name" value="Tnp_DDE_dom"/>
</dbReference>
<dbReference type="OrthoDB" id="9789070at2"/>
<dbReference type="AlphaFoldDB" id="M2Q1N9"/>
<organism evidence="2 4">
    <name type="scientific">Eggerthia catenaformis OT 569 = DSM 20559</name>
    <dbReference type="NCBI Taxonomy" id="999415"/>
    <lineage>
        <taxon>Bacteria</taxon>
        <taxon>Bacillati</taxon>
        <taxon>Bacillota</taxon>
        <taxon>Erysipelotrichia</taxon>
        <taxon>Erysipelotrichales</taxon>
        <taxon>Coprobacillaceae</taxon>
        <taxon>Eggerthia</taxon>
    </lineage>
</organism>
<dbReference type="PANTHER" id="PTHR33408:SF2">
    <property type="entry name" value="TRANSPOSASE DDE DOMAIN-CONTAINING PROTEIN"/>
    <property type="match status" value="1"/>
</dbReference>
<sequence length="536" mass="63225">MTNTTVYKKDYSVFQTYALLDFTISFEKDVPQDDLARTVIEITERINIGKYVNLNNRKSHGHDPMKLLRCILLGFAEDGYISTRELENKTISDIRYKFFTGNVSIGHSSFQRFMHNDLLMPIEDIFYELNKFIENDDRIDMVADILTIDGSKFEANANKNTFVWKKATKRYYERTWKKFMNLIKKLNKFFKANGIDIFYSQIREPNPAYMLKIADCIEKYMEAQGIQMVIGRGYRKQEIQRLYDELKDLCIKIYKYMIHFDILGDRNSFSKTDPDATFMHMKWDYYNHTNIFKPGYNVQLGISSGFIRNILITSNGNDLPTFIPFLKKYKKHYGKYPSIVVCDAGYGDYDNYSFCEENDIEYGYIKYSGIYKKQEKVTEKNRYFKRHLKRNDDGFFVCPEGHVFNPVSRRVEKRGLYDKENIKCECDGCSTCPFKSKCSKALGNRTMTVCKKLEDFHDHVDEAIHTSVGKQLMQSRQIYSEGTFGIIKQDYGYERLRRRGNSNVKFEFYMLAIGFNIRKYHNMIQSKARLECKQAC</sequence>
<dbReference type="RefSeq" id="WP_004801298.1">
    <property type="nucleotide sequence ID" value="NZ_KB446646.1"/>
</dbReference>